<protein>
    <recommendedName>
        <fullName evidence="20">Cytochrome b5 heme-binding domain-containing protein</fullName>
    </recommendedName>
</protein>
<evidence type="ECO:0000256" key="11">
    <source>
        <dbReference type="ARBA" id="ARBA00022832"/>
    </source>
</evidence>
<keyword evidence="8 19" id="KW-0812">Transmembrane</keyword>
<dbReference type="GO" id="GO:0005789">
    <property type="term" value="C:endoplasmic reticulum membrane"/>
    <property type="evidence" value="ECO:0007669"/>
    <property type="project" value="UniProtKB-SubCell"/>
</dbReference>
<dbReference type="Gene3D" id="3.10.120.10">
    <property type="entry name" value="Cytochrome b5-like heme/steroid binding domain"/>
    <property type="match status" value="1"/>
</dbReference>
<evidence type="ECO:0000313" key="21">
    <source>
        <dbReference type="EMBL" id="JAS23077.1"/>
    </source>
</evidence>
<evidence type="ECO:0000259" key="20">
    <source>
        <dbReference type="PROSITE" id="PS50255"/>
    </source>
</evidence>
<dbReference type="Pfam" id="PF00173">
    <property type="entry name" value="Cyt-b5"/>
    <property type="match status" value="1"/>
</dbReference>
<dbReference type="GO" id="GO:0005506">
    <property type="term" value="F:iron ion binding"/>
    <property type="evidence" value="ECO:0007669"/>
    <property type="project" value="InterPro"/>
</dbReference>
<dbReference type="InterPro" id="IPR001199">
    <property type="entry name" value="Cyt_B5-like_heme/steroid-bd"/>
</dbReference>
<dbReference type="GO" id="GO:0006633">
    <property type="term" value="P:fatty acid biosynthetic process"/>
    <property type="evidence" value="ECO:0007669"/>
    <property type="project" value="UniProtKB-KW"/>
</dbReference>
<dbReference type="GO" id="GO:0020037">
    <property type="term" value="F:heme binding"/>
    <property type="evidence" value="ECO:0007669"/>
    <property type="project" value="UniProtKB-UniRule"/>
</dbReference>
<comment type="pathway">
    <text evidence="3">Sphingolipid metabolism.</text>
</comment>
<dbReference type="InterPro" id="IPR014430">
    <property type="entry name" value="Scs7"/>
</dbReference>
<evidence type="ECO:0000256" key="5">
    <source>
        <dbReference type="ARBA" id="ARBA00005747"/>
    </source>
</evidence>
<evidence type="ECO:0000256" key="10">
    <source>
        <dbReference type="ARBA" id="ARBA00022824"/>
    </source>
</evidence>
<feature type="domain" description="Cytochrome b5 heme-binding" evidence="20">
    <location>
        <begin position="14"/>
        <end position="67"/>
    </location>
</feature>
<evidence type="ECO:0000256" key="9">
    <source>
        <dbReference type="ARBA" id="ARBA00022723"/>
    </source>
</evidence>
<comment type="pathway">
    <text evidence="4">Lipid metabolism.</text>
</comment>
<dbReference type="PROSITE" id="PS00191">
    <property type="entry name" value="CYTOCHROME_B5_1"/>
    <property type="match status" value="1"/>
</dbReference>
<comment type="cofactor">
    <cofactor evidence="1">
        <name>Zn(2+)</name>
        <dbReference type="ChEBI" id="CHEBI:29105"/>
    </cofactor>
</comment>
<evidence type="ECO:0000256" key="16">
    <source>
        <dbReference type="ARBA" id="ARBA00023098"/>
    </source>
</evidence>
<comment type="caution">
    <text evidence="19">Lacks conserved residue(s) required for the propagation of feature annotation.</text>
</comment>
<keyword evidence="13 19" id="KW-1133">Transmembrane helix</keyword>
<dbReference type="PANTHER" id="PTHR12863:SF1">
    <property type="entry name" value="FATTY ACID 2-HYDROXYLASE"/>
    <property type="match status" value="1"/>
</dbReference>
<dbReference type="InterPro" id="IPR018506">
    <property type="entry name" value="Cyt_B5_heme-BS"/>
</dbReference>
<proteinExistence type="inferred from homology"/>
<name>A0A1B6DBJ9_9HEMI</name>
<dbReference type="InterPro" id="IPR036400">
    <property type="entry name" value="Cyt_B5-like_heme/steroid_sf"/>
</dbReference>
<dbReference type="AlphaFoldDB" id="A0A1B6DBJ9"/>
<dbReference type="GO" id="GO:0080132">
    <property type="term" value="F:fatty acid 2-hydroxylase activity"/>
    <property type="evidence" value="ECO:0007669"/>
    <property type="project" value="InterPro"/>
</dbReference>
<keyword evidence="15 19" id="KW-0408">Iron</keyword>
<comment type="similarity">
    <text evidence="19">Belongs to the cytochrome b5 family.</text>
</comment>
<keyword evidence="11" id="KW-0276">Fatty acid metabolism</keyword>
<keyword evidence="17 19" id="KW-0472">Membrane</keyword>
<keyword evidence="9 19" id="KW-0479">Metal-binding</keyword>
<dbReference type="EMBL" id="GEDC01014221">
    <property type="protein sequence ID" value="JAS23077.1"/>
    <property type="molecule type" value="Transcribed_RNA"/>
</dbReference>
<keyword evidence="14" id="KW-0560">Oxidoreductase</keyword>
<reference evidence="21" key="1">
    <citation type="submission" date="2015-12" db="EMBL/GenBank/DDBJ databases">
        <title>De novo transcriptome assembly of four potential Pierce s Disease insect vectors from Arizona vineyards.</title>
        <authorList>
            <person name="Tassone E.E."/>
        </authorList>
    </citation>
    <scope>NUCLEOTIDE SEQUENCE</scope>
</reference>
<evidence type="ECO:0000256" key="1">
    <source>
        <dbReference type="ARBA" id="ARBA00001947"/>
    </source>
</evidence>
<keyword evidence="12" id="KW-0862">Zinc</keyword>
<feature type="transmembrane region" description="Helical" evidence="19">
    <location>
        <begin position="235"/>
        <end position="256"/>
    </location>
</feature>
<sequence length="312" mass="36323">MGYADEGITIKYLGKEYDVTKFKKFHPGGSNTLTAFKGLDITKQFIETEHSPAAYSLLKEYDVKEETEEDLVDWSKSLYKQVGQLGKNYHSWVLNPVDKKARLFDSDLLEQLTITQWYVVPIFWVPIILGLTYSAHLQIGRVAENEGTYVLNLLGSFLFGFFLWPLFEYAAHRWIFHLKPPDDWPFLISLHFGLHGLHHKVPFDERRLLFPPAPAAVIAFIVYCVYSVIFPAWAVPAIGAGSLTGYVMYDLIHYYLHYGSPKEGTYFYFMKRYHNQHHFVHHNQGFGISNNFWDKIFSTGLTLKKLKFNMKW</sequence>
<feature type="transmembrane region" description="Helical" evidence="19">
    <location>
        <begin position="117"/>
        <end position="137"/>
    </location>
</feature>
<evidence type="ECO:0000256" key="3">
    <source>
        <dbReference type="ARBA" id="ARBA00004991"/>
    </source>
</evidence>
<keyword evidence="10" id="KW-0256">Endoplasmic reticulum</keyword>
<gene>
    <name evidence="21" type="ORF">g.38073</name>
</gene>
<dbReference type="SUPFAM" id="SSF55856">
    <property type="entry name" value="Cytochrome b5-like heme/steroid binding domain"/>
    <property type="match status" value="1"/>
</dbReference>
<evidence type="ECO:0000256" key="19">
    <source>
        <dbReference type="RuleBase" id="RU362121"/>
    </source>
</evidence>
<dbReference type="PANTHER" id="PTHR12863">
    <property type="entry name" value="FATTY ACID HYDROXYLASE"/>
    <property type="match status" value="1"/>
</dbReference>
<feature type="transmembrane region" description="Helical" evidence="19">
    <location>
        <begin position="208"/>
        <end position="229"/>
    </location>
</feature>
<comment type="subcellular location">
    <subcellularLocation>
        <location evidence="2">Endoplasmic reticulum membrane</location>
        <topology evidence="2">Multi-pass membrane protein</topology>
    </subcellularLocation>
</comment>
<evidence type="ECO:0000256" key="8">
    <source>
        <dbReference type="ARBA" id="ARBA00022692"/>
    </source>
</evidence>
<keyword evidence="6" id="KW-0444">Lipid biosynthesis</keyword>
<keyword evidence="18" id="KW-0275">Fatty acid biosynthesis</keyword>
<evidence type="ECO:0000256" key="18">
    <source>
        <dbReference type="ARBA" id="ARBA00023160"/>
    </source>
</evidence>
<keyword evidence="16" id="KW-0443">Lipid metabolism</keyword>
<evidence type="ECO:0000256" key="15">
    <source>
        <dbReference type="ARBA" id="ARBA00023004"/>
    </source>
</evidence>
<organism evidence="21">
    <name type="scientific">Clastoptera arizonana</name>
    <name type="common">Arizona spittle bug</name>
    <dbReference type="NCBI Taxonomy" id="38151"/>
    <lineage>
        <taxon>Eukaryota</taxon>
        <taxon>Metazoa</taxon>
        <taxon>Ecdysozoa</taxon>
        <taxon>Arthropoda</taxon>
        <taxon>Hexapoda</taxon>
        <taxon>Insecta</taxon>
        <taxon>Pterygota</taxon>
        <taxon>Neoptera</taxon>
        <taxon>Paraneoptera</taxon>
        <taxon>Hemiptera</taxon>
        <taxon>Auchenorrhyncha</taxon>
        <taxon>Cercopoidea</taxon>
        <taxon>Clastopteridae</taxon>
        <taxon>Clastoptera</taxon>
    </lineage>
</organism>
<evidence type="ECO:0000256" key="13">
    <source>
        <dbReference type="ARBA" id="ARBA00022989"/>
    </source>
</evidence>
<evidence type="ECO:0000256" key="6">
    <source>
        <dbReference type="ARBA" id="ARBA00022516"/>
    </source>
</evidence>
<feature type="transmembrane region" description="Helical" evidence="19">
    <location>
        <begin position="149"/>
        <end position="167"/>
    </location>
</feature>
<evidence type="ECO:0000256" key="7">
    <source>
        <dbReference type="ARBA" id="ARBA00022617"/>
    </source>
</evidence>
<evidence type="ECO:0000256" key="17">
    <source>
        <dbReference type="ARBA" id="ARBA00023136"/>
    </source>
</evidence>
<dbReference type="Pfam" id="PF04116">
    <property type="entry name" value="FA_hydroxylase"/>
    <property type="match status" value="1"/>
</dbReference>
<comment type="similarity">
    <text evidence="5">Belongs to the sterol desaturase family. SCS7 subfamily.</text>
</comment>
<evidence type="ECO:0000256" key="14">
    <source>
        <dbReference type="ARBA" id="ARBA00023002"/>
    </source>
</evidence>
<dbReference type="SMART" id="SM01117">
    <property type="entry name" value="Cyt-b5"/>
    <property type="match status" value="1"/>
</dbReference>
<evidence type="ECO:0000256" key="4">
    <source>
        <dbReference type="ARBA" id="ARBA00005189"/>
    </source>
</evidence>
<evidence type="ECO:0000256" key="12">
    <source>
        <dbReference type="ARBA" id="ARBA00022833"/>
    </source>
</evidence>
<dbReference type="PROSITE" id="PS50255">
    <property type="entry name" value="CYTOCHROME_B5_2"/>
    <property type="match status" value="1"/>
</dbReference>
<dbReference type="InterPro" id="IPR006694">
    <property type="entry name" value="Fatty_acid_hydroxylase"/>
</dbReference>
<accession>A0A1B6DBJ9</accession>
<keyword evidence="7 19" id="KW-0349">Heme</keyword>
<evidence type="ECO:0000256" key="2">
    <source>
        <dbReference type="ARBA" id="ARBA00004477"/>
    </source>
</evidence>